<dbReference type="EMBL" id="ML210997">
    <property type="protein sequence ID" value="TFK92481.1"/>
    <property type="molecule type" value="Genomic_DNA"/>
</dbReference>
<dbReference type="InterPro" id="IPR001810">
    <property type="entry name" value="F-box_dom"/>
</dbReference>
<dbReference type="Gene3D" id="1.20.1280.50">
    <property type="match status" value="1"/>
</dbReference>
<keyword evidence="3" id="KW-1185">Reference proteome</keyword>
<organism evidence="2 3">
    <name type="scientific">Polyporus arcularius HHB13444</name>
    <dbReference type="NCBI Taxonomy" id="1314778"/>
    <lineage>
        <taxon>Eukaryota</taxon>
        <taxon>Fungi</taxon>
        <taxon>Dikarya</taxon>
        <taxon>Basidiomycota</taxon>
        <taxon>Agaricomycotina</taxon>
        <taxon>Agaricomycetes</taxon>
        <taxon>Polyporales</taxon>
        <taxon>Polyporaceae</taxon>
        <taxon>Polyporus</taxon>
    </lineage>
</organism>
<evidence type="ECO:0000259" key="1">
    <source>
        <dbReference type="Pfam" id="PF12937"/>
    </source>
</evidence>
<proteinExistence type="predicted"/>
<dbReference type="Pfam" id="PF12937">
    <property type="entry name" value="F-box-like"/>
    <property type="match status" value="1"/>
</dbReference>
<dbReference type="InParanoid" id="A0A5C3PSV4"/>
<evidence type="ECO:0000313" key="2">
    <source>
        <dbReference type="EMBL" id="TFK92481.1"/>
    </source>
</evidence>
<protein>
    <recommendedName>
        <fullName evidence="1">F-box domain-containing protein</fullName>
    </recommendedName>
</protein>
<feature type="non-terminal residue" evidence="2">
    <location>
        <position position="125"/>
    </location>
</feature>
<gene>
    <name evidence="2" type="ORF">K466DRAFT_480487</name>
</gene>
<evidence type="ECO:0000313" key="3">
    <source>
        <dbReference type="Proteomes" id="UP000308197"/>
    </source>
</evidence>
<name>A0A5C3PSV4_9APHY</name>
<dbReference type="STRING" id="1314778.A0A5C3PSV4"/>
<accession>A0A5C3PSV4</accession>
<sequence length="125" mass="14220">MSARTALNGVPPIHALPVELIVSIIHHYAQSDFSVFYAYHDSPPREPPIMNWVALMLVCRRWRNIALNTPRLWRLIHVTADLDLLRLHLARSAPATIDVCFMPPATLVNDAMPILLTEAHRIRTI</sequence>
<dbReference type="InterPro" id="IPR036047">
    <property type="entry name" value="F-box-like_dom_sf"/>
</dbReference>
<dbReference type="AlphaFoldDB" id="A0A5C3PSV4"/>
<feature type="domain" description="F-box" evidence="1">
    <location>
        <begin position="14"/>
        <end position="77"/>
    </location>
</feature>
<dbReference type="SUPFAM" id="SSF81383">
    <property type="entry name" value="F-box domain"/>
    <property type="match status" value="1"/>
</dbReference>
<reference evidence="2 3" key="1">
    <citation type="journal article" date="2019" name="Nat. Ecol. Evol.">
        <title>Megaphylogeny resolves global patterns of mushroom evolution.</title>
        <authorList>
            <person name="Varga T."/>
            <person name="Krizsan K."/>
            <person name="Foldi C."/>
            <person name="Dima B."/>
            <person name="Sanchez-Garcia M."/>
            <person name="Sanchez-Ramirez S."/>
            <person name="Szollosi G.J."/>
            <person name="Szarkandi J.G."/>
            <person name="Papp V."/>
            <person name="Albert L."/>
            <person name="Andreopoulos W."/>
            <person name="Angelini C."/>
            <person name="Antonin V."/>
            <person name="Barry K.W."/>
            <person name="Bougher N.L."/>
            <person name="Buchanan P."/>
            <person name="Buyck B."/>
            <person name="Bense V."/>
            <person name="Catcheside P."/>
            <person name="Chovatia M."/>
            <person name="Cooper J."/>
            <person name="Damon W."/>
            <person name="Desjardin D."/>
            <person name="Finy P."/>
            <person name="Geml J."/>
            <person name="Haridas S."/>
            <person name="Hughes K."/>
            <person name="Justo A."/>
            <person name="Karasinski D."/>
            <person name="Kautmanova I."/>
            <person name="Kiss B."/>
            <person name="Kocsube S."/>
            <person name="Kotiranta H."/>
            <person name="LaButti K.M."/>
            <person name="Lechner B.E."/>
            <person name="Liimatainen K."/>
            <person name="Lipzen A."/>
            <person name="Lukacs Z."/>
            <person name="Mihaltcheva S."/>
            <person name="Morgado L.N."/>
            <person name="Niskanen T."/>
            <person name="Noordeloos M.E."/>
            <person name="Ohm R.A."/>
            <person name="Ortiz-Santana B."/>
            <person name="Ovrebo C."/>
            <person name="Racz N."/>
            <person name="Riley R."/>
            <person name="Savchenko A."/>
            <person name="Shiryaev A."/>
            <person name="Soop K."/>
            <person name="Spirin V."/>
            <person name="Szebenyi C."/>
            <person name="Tomsovsky M."/>
            <person name="Tulloss R.E."/>
            <person name="Uehling J."/>
            <person name="Grigoriev I.V."/>
            <person name="Vagvolgyi C."/>
            <person name="Papp T."/>
            <person name="Martin F.M."/>
            <person name="Miettinen O."/>
            <person name="Hibbett D.S."/>
            <person name="Nagy L.G."/>
        </authorList>
    </citation>
    <scope>NUCLEOTIDE SEQUENCE [LARGE SCALE GENOMIC DNA]</scope>
    <source>
        <strain evidence="2 3">HHB13444</strain>
    </source>
</reference>
<dbReference type="Proteomes" id="UP000308197">
    <property type="component" value="Unassembled WGS sequence"/>
</dbReference>